<keyword evidence="2" id="KW-0418">Kinase</keyword>
<name>A0A0L7LWQ0_OPEBR</name>
<dbReference type="Proteomes" id="UP000037510">
    <property type="component" value="Unassembled WGS sequence"/>
</dbReference>
<keyword evidence="2" id="KW-0808">Transferase</keyword>
<feature type="region of interest" description="Disordered" evidence="1">
    <location>
        <begin position="780"/>
        <end position="828"/>
    </location>
</feature>
<proteinExistence type="predicted"/>
<feature type="compositionally biased region" description="Low complexity" evidence="1">
    <location>
        <begin position="47"/>
        <end position="72"/>
    </location>
</feature>
<sequence length="1082" mass="118038">MSADSLNASPLKIQETILSPIDDRTYNREDDKESNCERISQVSPYLVSPTTDTSAPDTSDTVDTRVSTSKTTLPTDAKHSKPETQCLSKATSIDSWCSNDTLYNVEENFDDLASDPDCPVEFEKDEGNSDSTDTLTHNDEAQDLSHCSTYIVHDSKSENCETFSPDSITANDNHTYTKVKTEMLNTPSATDVNDSTKNSTKDLAYGTLMSGMPSFSNCTTEIASGLEDAWKQPELIRRSPNRDNVTLSPSKHQENIECSDECSPKTSDHNLKKMDSVEISCLQDTLPGTGDNPEENQDMIVTNDSPNDTYRNMTPYLTSTPILEVTVDGENAEAIPMQLPEVTDTVVGNLSNFQRFQLSAENSTQDLYSNAAGVSDKNEDTEVLLEGDSKTLNVNSYSMLADSSHYSDFEISANTKPQNTATSISSEEFTRFENSVRNCPQDLSSLIDASSLLLNSERISGELAISSISGIHNQTSPFNSVHNQTSPSNSVHNQTSLTNGVLNRTIQTSSVDNQSSQSNSIDSQTSDTSKLSERTQSLPLSPPTVTNLIESHDLVHIMDPPNLLINFGPEDETEQPHSIIVTEVPISASIISPNNIYDSHSESHFNQTYDSHQNSRVSKPNKNFEQPKINGEVTNNEIESLISIEQSSKSENVETVQVQSKFAIDLSLTETTPSKSATDSSLTKNVPSKSATDISLTKEVPSKSTTDLSLTETVPAQSATDLSLTENVATKSATDLSLTKEVPTKTTTDLSLTETVPTQSAADLSLTENVPTKSFTDLSLTKEVPSKSTTDLSLTERAPSKSATDLSLTETVPSKSATDLSLTKKEPSKNARDSCHLYTLGITGSTESQYLPNGSLPHTASKENVSKEITKTIEKVTNDIKVNGNGVNIATVNFISETFEELLESNVDDGDCKDDTTEDQKSETQTDEVGSPTEDTSQKSAIHENISPIEDKSTDVSKLTESLSEVKTNGESVSHKVVTEDFLRNEKRFSQLDSYLPLLSDIRFTGPATEIMSTSFSQDSPTEPTSPECEQDSKPNTVAEILKEWDSDSDSHSSNSSSGEFIWKVSPVGYWYSVIISKVRAK</sequence>
<evidence type="ECO:0000313" key="2">
    <source>
        <dbReference type="EMBL" id="KOB79546.1"/>
    </source>
</evidence>
<evidence type="ECO:0000313" key="3">
    <source>
        <dbReference type="Proteomes" id="UP000037510"/>
    </source>
</evidence>
<feature type="region of interest" description="Disordered" evidence="1">
    <location>
        <begin position="1014"/>
        <end position="1034"/>
    </location>
</feature>
<feature type="compositionally biased region" description="Polar residues" evidence="1">
    <location>
        <begin position="534"/>
        <end position="543"/>
    </location>
</feature>
<feature type="compositionally biased region" description="Low complexity" evidence="1">
    <location>
        <begin position="509"/>
        <end position="529"/>
    </location>
</feature>
<protein>
    <submittedName>
        <fullName evidence="2">Putative serine/threonine-protein kinase</fullName>
    </submittedName>
</protein>
<feature type="compositionally biased region" description="Low complexity" evidence="1">
    <location>
        <begin position="744"/>
        <end position="758"/>
    </location>
</feature>
<feature type="compositionally biased region" description="Basic and acidic residues" evidence="1">
    <location>
        <begin position="22"/>
        <end position="36"/>
    </location>
</feature>
<feature type="compositionally biased region" description="Polar residues" evidence="1">
    <location>
        <begin position="702"/>
        <end position="737"/>
    </location>
</feature>
<feature type="region of interest" description="Disordered" evidence="1">
    <location>
        <begin position="671"/>
        <end position="767"/>
    </location>
</feature>
<reference evidence="2 3" key="1">
    <citation type="journal article" date="2015" name="Genome Biol. Evol.">
        <title>The genome of winter moth (Operophtera brumata) provides a genomic perspective on sexual dimorphism and phenology.</title>
        <authorList>
            <person name="Derks M.F."/>
            <person name="Smit S."/>
            <person name="Salis L."/>
            <person name="Schijlen E."/>
            <person name="Bossers A."/>
            <person name="Mateman C."/>
            <person name="Pijl A.S."/>
            <person name="de Ridder D."/>
            <person name="Groenen M.A."/>
            <person name="Visser M.E."/>
            <person name="Megens H.J."/>
        </authorList>
    </citation>
    <scope>NUCLEOTIDE SEQUENCE [LARGE SCALE GENOMIC DNA]</scope>
    <source>
        <strain evidence="2">WM2013NL</strain>
        <tissue evidence="2">Head and thorax</tissue>
    </source>
</reference>
<feature type="compositionally biased region" description="Polar residues" evidence="1">
    <location>
        <begin position="671"/>
        <end position="695"/>
    </location>
</feature>
<evidence type="ECO:0000256" key="1">
    <source>
        <dbReference type="SAM" id="MobiDB-lite"/>
    </source>
</evidence>
<feature type="compositionally biased region" description="Polar residues" evidence="1">
    <location>
        <begin position="1014"/>
        <end position="1025"/>
    </location>
</feature>
<feature type="region of interest" description="Disordered" evidence="1">
    <location>
        <begin position="22"/>
        <end position="82"/>
    </location>
</feature>
<feature type="region of interest" description="Disordered" evidence="1">
    <location>
        <begin position="476"/>
        <end position="495"/>
    </location>
</feature>
<dbReference type="GO" id="GO:0016301">
    <property type="term" value="F:kinase activity"/>
    <property type="evidence" value="ECO:0007669"/>
    <property type="project" value="UniProtKB-KW"/>
</dbReference>
<comment type="caution">
    <text evidence="2">The sequence shown here is derived from an EMBL/GenBank/DDBJ whole genome shotgun (WGS) entry which is preliminary data.</text>
</comment>
<feature type="region of interest" description="Disordered" evidence="1">
    <location>
        <begin position="906"/>
        <end position="956"/>
    </location>
</feature>
<keyword evidence="3" id="KW-1185">Reference proteome</keyword>
<accession>A0A0L7LWQ0</accession>
<gene>
    <name evidence="2" type="ORF">OBRU01_00017</name>
</gene>
<dbReference type="AlphaFoldDB" id="A0A0L7LWQ0"/>
<feature type="compositionally biased region" description="Polar residues" evidence="1">
    <location>
        <begin position="801"/>
        <end position="821"/>
    </location>
</feature>
<organism evidence="2 3">
    <name type="scientific">Operophtera brumata</name>
    <name type="common">Winter moth</name>
    <name type="synonym">Phalaena brumata</name>
    <dbReference type="NCBI Taxonomy" id="104452"/>
    <lineage>
        <taxon>Eukaryota</taxon>
        <taxon>Metazoa</taxon>
        <taxon>Ecdysozoa</taxon>
        <taxon>Arthropoda</taxon>
        <taxon>Hexapoda</taxon>
        <taxon>Insecta</taxon>
        <taxon>Pterygota</taxon>
        <taxon>Neoptera</taxon>
        <taxon>Endopterygota</taxon>
        <taxon>Lepidoptera</taxon>
        <taxon>Glossata</taxon>
        <taxon>Ditrysia</taxon>
        <taxon>Geometroidea</taxon>
        <taxon>Geometridae</taxon>
        <taxon>Larentiinae</taxon>
        <taxon>Operophtera</taxon>
    </lineage>
</organism>
<dbReference type="EMBL" id="JTDY01000001">
    <property type="protein sequence ID" value="KOB79546.1"/>
    <property type="molecule type" value="Genomic_DNA"/>
</dbReference>
<feature type="region of interest" description="Disordered" evidence="1">
    <location>
        <begin position="509"/>
        <end position="543"/>
    </location>
</feature>
<feature type="compositionally biased region" description="Basic and acidic residues" evidence="1">
    <location>
        <begin position="913"/>
        <end position="924"/>
    </location>
</feature>